<dbReference type="EC" id="3.1.3.48" evidence="2"/>
<keyword evidence="9" id="KW-1185">Reference proteome</keyword>
<organism evidence="8 9">
    <name type="scientific">Cyclospora cayetanensis</name>
    <dbReference type="NCBI Taxonomy" id="88456"/>
    <lineage>
        <taxon>Eukaryota</taxon>
        <taxon>Sar</taxon>
        <taxon>Alveolata</taxon>
        <taxon>Apicomplexa</taxon>
        <taxon>Conoidasida</taxon>
        <taxon>Coccidia</taxon>
        <taxon>Eucoccidiorida</taxon>
        <taxon>Eimeriorina</taxon>
        <taxon>Eimeriidae</taxon>
        <taxon>Cyclospora</taxon>
    </lineage>
</organism>
<dbReference type="VEuPathDB" id="ToxoDB:LOC113146694"/>
<reference evidence="8 9" key="1">
    <citation type="journal article" date="2016" name="BMC Genomics">
        <title>Comparative genomics reveals Cyclospora cayetanensis possesses coccidia-like metabolism and invasion components but unique surface antigens.</title>
        <authorList>
            <person name="Liu S."/>
            <person name="Wang L."/>
            <person name="Zheng H."/>
            <person name="Xu Z."/>
            <person name="Roellig D.M."/>
            <person name="Li N."/>
            <person name="Frace M.A."/>
            <person name="Tang K."/>
            <person name="Arrowood M.J."/>
            <person name="Moss D.M."/>
            <person name="Zhang L."/>
            <person name="Feng Y."/>
            <person name="Xiao L."/>
        </authorList>
    </citation>
    <scope>NUCLEOTIDE SEQUENCE [LARGE SCALE GENOMIC DNA]</scope>
    <source>
        <strain evidence="8 9">CHN_HEN01</strain>
    </source>
</reference>
<feature type="region of interest" description="Disordered" evidence="5">
    <location>
        <begin position="883"/>
        <end position="926"/>
    </location>
</feature>
<keyword evidence="3" id="KW-0378">Hydrolase</keyword>
<feature type="region of interest" description="Disordered" evidence="5">
    <location>
        <begin position="84"/>
        <end position="185"/>
    </location>
</feature>
<evidence type="ECO:0000256" key="5">
    <source>
        <dbReference type="SAM" id="MobiDB-lite"/>
    </source>
</evidence>
<dbReference type="Gene3D" id="3.90.190.10">
    <property type="entry name" value="Protein tyrosine phosphatase superfamily"/>
    <property type="match status" value="1"/>
</dbReference>
<feature type="region of interest" description="Disordered" evidence="5">
    <location>
        <begin position="272"/>
        <end position="291"/>
    </location>
</feature>
<evidence type="ECO:0000313" key="8">
    <source>
        <dbReference type="EMBL" id="OEH75066.1"/>
    </source>
</evidence>
<evidence type="ECO:0000259" key="6">
    <source>
        <dbReference type="PROSITE" id="PS50054"/>
    </source>
</evidence>
<evidence type="ECO:0000259" key="7">
    <source>
        <dbReference type="PROSITE" id="PS50056"/>
    </source>
</evidence>
<dbReference type="Pfam" id="PF00782">
    <property type="entry name" value="DSPc"/>
    <property type="match status" value="1"/>
</dbReference>
<feature type="compositionally biased region" description="Low complexity" evidence="5">
    <location>
        <begin position="143"/>
        <end position="155"/>
    </location>
</feature>
<protein>
    <recommendedName>
        <fullName evidence="2">protein-tyrosine-phosphatase</fullName>
        <ecNumber evidence="2">3.1.3.48</ecNumber>
    </recommendedName>
</protein>
<gene>
    <name evidence="8" type="ORF">cyc_07580</name>
</gene>
<dbReference type="AlphaFoldDB" id="A0A1D3CV40"/>
<dbReference type="VEuPathDB" id="ToxoDB:LOC34623518"/>
<feature type="compositionally biased region" description="Basic and acidic residues" evidence="5">
    <location>
        <begin position="205"/>
        <end position="218"/>
    </location>
</feature>
<dbReference type="GO" id="GO:0043409">
    <property type="term" value="P:negative regulation of MAPK cascade"/>
    <property type="evidence" value="ECO:0007669"/>
    <property type="project" value="TreeGrafter"/>
</dbReference>
<evidence type="ECO:0000256" key="2">
    <source>
        <dbReference type="ARBA" id="ARBA00013064"/>
    </source>
</evidence>
<feature type="compositionally biased region" description="Low complexity" evidence="5">
    <location>
        <begin position="272"/>
        <end position="287"/>
    </location>
</feature>
<proteinExistence type="inferred from homology"/>
<feature type="compositionally biased region" description="Low complexity" evidence="5">
    <location>
        <begin position="908"/>
        <end position="926"/>
    </location>
</feature>
<dbReference type="PANTHER" id="PTHR10159:SF519">
    <property type="entry name" value="DUAL SPECIFICITY PROTEIN PHOSPHATASE MPK3"/>
    <property type="match status" value="1"/>
</dbReference>
<comment type="caution">
    <text evidence="8">The sequence shown here is derived from an EMBL/GenBank/DDBJ whole genome shotgun (WGS) entry which is preliminary data.</text>
</comment>
<sequence length="1003" mass="107515">MAFDANPLVCLPQGIPYTPYAPAGVGVSVPLPLPPSPTVLHQAVDPKLTTRRGPPGAPGTLQKPRSPVRATSVVAEYIRRNLCDPHTPRGLRAAAPTGDISRFATPGTASRSTTPLPSSLKARPATAYAAQRQHRLHPRPLQRTSLTAASRTAASGFSPKRGADDSAKKTPRTSTGRASAPDAPVVKALTEALTRNQHELEKLNASLREKLSVRERPVGGRQKGGASQGETKPRRPSPATRRAHSEETPGSRAAAHGLRVTSVRWMPGAALSSGAKSLAKPKSSASLRTTPKGAFPRLLGSEEITEAERARFLLALEEVEREFGERIEDCASVLPSELSRGVFKARSINEKLLQFREALNKLTKQAMMMKLSPKERDKLRQFKAHKKREAHLQAALTEARANVEASRDHVSRLRRLLLPLQHSVAAYASIQQANVVAQGTPYVPYSPAVPAIGASVDALYKGEPRGVQLFDAPENEGGPLTPSLSDPYSPRPSPRSAGPQGGTFVGPSTGRRPIGGPPADYERRSRDRPETFARPSVSPQSLSRAADKYEEPPEQHWADSLATFPHDRSPSSPSFNRNGNACGKGPVDELCLPERGERSEDPSAFASPRGDGSSLAASEEQIFKGRKDAVNWATEFLRNQTVASVGGASGGHGGVVWPLGVPVCPFVAGNSPAVASATAEIYAFLSTLPLDVNSSTLGPGLVVTKTPGRLFVGTLAHALDETLLQSLSIGIVLTAAWPFGSWPCRQRELYKKLGILHYVHPLLDDPSQLLRFDNLSLGSVREALMRGTNVFIHCEKGISRSVAVCMAYLIMYEGHSFRSSYLTIRRYRPIARPNIGFIHQLLDLEAQIGSSESMLHDRHRRPSQGGAPALTNEQREAALFGKSEKGETGASPSNNSPDRVPPHGQNPAYSRAHSRQAAAAAGRSGVAVDPMPQAIERTAVQRTVQGVMVLCHNASTTGGSTLSGQVVVPTARGTLMEDEWRHLAAVGSHALSEPLAFSGTAYQ</sequence>
<feature type="region of interest" description="Disordered" evidence="5">
    <location>
        <begin position="205"/>
        <end position="258"/>
    </location>
</feature>
<evidence type="ECO:0000256" key="3">
    <source>
        <dbReference type="ARBA" id="ARBA00022801"/>
    </source>
</evidence>
<keyword evidence="4" id="KW-0904">Protein phosphatase</keyword>
<evidence type="ECO:0000256" key="1">
    <source>
        <dbReference type="ARBA" id="ARBA00008601"/>
    </source>
</evidence>
<feature type="domain" description="Tyrosine specific protein phosphatases" evidence="7">
    <location>
        <begin position="770"/>
        <end position="829"/>
    </location>
</feature>
<accession>A0A1D3CV40</accession>
<dbReference type="GO" id="GO:0033550">
    <property type="term" value="F:MAP kinase tyrosine phosphatase activity"/>
    <property type="evidence" value="ECO:0007669"/>
    <property type="project" value="TreeGrafter"/>
</dbReference>
<feature type="domain" description="Tyrosine-protein phosphatase" evidence="6">
    <location>
        <begin position="698"/>
        <end position="850"/>
    </location>
</feature>
<dbReference type="GO" id="GO:0008330">
    <property type="term" value="F:protein tyrosine/threonine phosphatase activity"/>
    <property type="evidence" value="ECO:0007669"/>
    <property type="project" value="TreeGrafter"/>
</dbReference>
<name>A0A1D3CV40_9EIME</name>
<feature type="compositionally biased region" description="Polar residues" evidence="5">
    <location>
        <begin position="570"/>
        <end position="579"/>
    </location>
</feature>
<evidence type="ECO:0000256" key="4">
    <source>
        <dbReference type="ARBA" id="ARBA00022912"/>
    </source>
</evidence>
<feature type="region of interest" description="Disordered" evidence="5">
    <location>
        <begin position="41"/>
        <end position="69"/>
    </location>
</feature>
<dbReference type="GO" id="GO:0017017">
    <property type="term" value="F:MAP kinase tyrosine/serine/threonine phosphatase activity"/>
    <property type="evidence" value="ECO:0007669"/>
    <property type="project" value="TreeGrafter"/>
</dbReference>
<dbReference type="InParanoid" id="A0A1D3CV40"/>
<dbReference type="EMBL" id="JROU02001837">
    <property type="protein sequence ID" value="OEH75066.1"/>
    <property type="molecule type" value="Genomic_DNA"/>
</dbReference>
<dbReference type="InterPro" id="IPR000387">
    <property type="entry name" value="Tyr_Pase_dom"/>
</dbReference>
<dbReference type="InterPro" id="IPR020422">
    <property type="entry name" value="TYR_PHOSPHATASE_DUAL_dom"/>
</dbReference>
<dbReference type="Proteomes" id="UP000095192">
    <property type="component" value="Unassembled WGS sequence"/>
</dbReference>
<feature type="compositionally biased region" description="Polar residues" evidence="5">
    <location>
        <begin position="107"/>
        <end position="117"/>
    </location>
</feature>
<dbReference type="GO" id="GO:0005737">
    <property type="term" value="C:cytoplasm"/>
    <property type="evidence" value="ECO:0007669"/>
    <property type="project" value="TreeGrafter"/>
</dbReference>
<dbReference type="InterPro" id="IPR000340">
    <property type="entry name" value="Dual-sp_phosphatase_cat-dom"/>
</dbReference>
<feature type="region of interest" description="Disordered" evidence="5">
    <location>
        <begin position="468"/>
        <end position="615"/>
    </location>
</feature>
<dbReference type="SMART" id="SM00195">
    <property type="entry name" value="DSPc"/>
    <property type="match status" value="1"/>
</dbReference>
<dbReference type="PANTHER" id="PTHR10159">
    <property type="entry name" value="DUAL SPECIFICITY PROTEIN PHOSPHATASE"/>
    <property type="match status" value="1"/>
</dbReference>
<dbReference type="PROSITE" id="PS50054">
    <property type="entry name" value="TYR_PHOSPHATASE_DUAL"/>
    <property type="match status" value="1"/>
</dbReference>
<dbReference type="PROSITE" id="PS50056">
    <property type="entry name" value="TYR_PHOSPHATASE_2"/>
    <property type="match status" value="1"/>
</dbReference>
<feature type="compositionally biased region" description="Basic and acidic residues" evidence="5">
    <location>
        <begin position="545"/>
        <end position="557"/>
    </location>
</feature>
<evidence type="ECO:0000313" key="9">
    <source>
        <dbReference type="Proteomes" id="UP000095192"/>
    </source>
</evidence>
<dbReference type="VEuPathDB" id="ToxoDB:cyc_07580"/>
<dbReference type="InterPro" id="IPR029021">
    <property type="entry name" value="Prot-tyrosine_phosphatase-like"/>
</dbReference>
<dbReference type="SUPFAM" id="SSF52799">
    <property type="entry name" value="(Phosphotyrosine protein) phosphatases II"/>
    <property type="match status" value="1"/>
</dbReference>
<comment type="similarity">
    <text evidence="1">Belongs to the protein-tyrosine phosphatase family. Non-receptor class dual specificity subfamily.</text>
</comment>
<feature type="compositionally biased region" description="Basic and acidic residues" evidence="5">
    <location>
        <begin position="592"/>
        <end position="601"/>
    </location>
</feature>
<feature type="compositionally biased region" description="Basic and acidic residues" evidence="5">
    <location>
        <begin position="520"/>
        <end position="531"/>
    </location>
</feature>